<dbReference type="InterPro" id="IPR021109">
    <property type="entry name" value="Peptidase_aspartic_dom_sf"/>
</dbReference>
<evidence type="ECO:0000313" key="3">
    <source>
        <dbReference type="EMBL" id="KAK1696575.1"/>
    </source>
</evidence>
<dbReference type="Pfam" id="PF13650">
    <property type="entry name" value="Asp_protease_2"/>
    <property type="match status" value="1"/>
</dbReference>
<dbReference type="InterPro" id="IPR036397">
    <property type="entry name" value="RNaseH_sf"/>
</dbReference>
<dbReference type="PANTHER" id="PTHR35046">
    <property type="entry name" value="ZINC KNUCKLE (CCHC-TYPE) FAMILY PROTEIN"/>
    <property type="match status" value="1"/>
</dbReference>
<sequence>MQHLPNSCGIGGKSIKVIIDGGSCHNLASTELCEKLNLKHPHPYHVQWLSDKGNVKIQHTVTVNFKIGPYEDTVECDVVPMTVCHMLLGRPWQFDKKAIHDGYSNAYTFKVKDKKEVVRLHGIPASIVSDLDAKFMSYLWKSLMAKFGVKLLFSSSSHPQTDGQTEVVNRSLSTLLRTLVKTNLKSWEDCRPHAEFAYNRAKHSTTSRSPFIIVYGFEPPTALDILPLPLHERTNMDFDKRTTAMKKLHEETRATIQEHVLRQANRLNAKKKERVFEEGDLVWIHLRKERFPQERNSKLKPRGDGPFKVLKRINNNAYVIDIPTSKYLVSNTFNISDLSPYHGDEEEQESRTTLSQGGGGDDAGWPSDTSSPRPTSPPSEPMTRARVKALHDKVNSLLTTLDLGTPLDGMLPHADVLCVIRYKEHQDPGGKANQGQGKERNNGT</sequence>
<proteinExistence type="predicted"/>
<dbReference type="Gene3D" id="3.30.420.10">
    <property type="entry name" value="Ribonuclease H-like superfamily/Ribonuclease H"/>
    <property type="match status" value="1"/>
</dbReference>
<dbReference type="Proteomes" id="UP001231189">
    <property type="component" value="Unassembled WGS sequence"/>
</dbReference>
<dbReference type="GO" id="GO:0015074">
    <property type="term" value="P:DNA integration"/>
    <property type="evidence" value="ECO:0007669"/>
    <property type="project" value="InterPro"/>
</dbReference>
<comment type="caution">
    <text evidence="3">The sequence shown here is derived from an EMBL/GenBank/DDBJ whole genome shotgun (WGS) entry which is preliminary data.</text>
</comment>
<dbReference type="InterPro" id="IPR056924">
    <property type="entry name" value="SH3_Tf2-1"/>
</dbReference>
<protein>
    <recommendedName>
        <fullName evidence="2">Integrase catalytic domain-containing protein</fullName>
    </recommendedName>
</protein>
<dbReference type="AlphaFoldDB" id="A0AAD8X5R1"/>
<dbReference type="InterPro" id="IPR001584">
    <property type="entry name" value="Integrase_cat-core"/>
</dbReference>
<feature type="domain" description="Integrase catalytic" evidence="2">
    <location>
        <begin position="115"/>
        <end position="218"/>
    </location>
</feature>
<feature type="region of interest" description="Disordered" evidence="1">
    <location>
        <begin position="339"/>
        <end position="384"/>
    </location>
</feature>
<dbReference type="EMBL" id="JAUUTY010000001">
    <property type="protein sequence ID" value="KAK1696575.1"/>
    <property type="molecule type" value="Genomic_DNA"/>
</dbReference>
<dbReference type="SUPFAM" id="SSF50630">
    <property type="entry name" value="Acid proteases"/>
    <property type="match status" value="1"/>
</dbReference>
<dbReference type="Pfam" id="PF24626">
    <property type="entry name" value="SH3_Tf2-1"/>
    <property type="match status" value="1"/>
</dbReference>
<keyword evidence="4" id="KW-1185">Reference proteome</keyword>
<dbReference type="SUPFAM" id="SSF53098">
    <property type="entry name" value="Ribonuclease H-like"/>
    <property type="match status" value="1"/>
</dbReference>
<name>A0AAD8X5R1_LOLMU</name>
<evidence type="ECO:0000259" key="2">
    <source>
        <dbReference type="PROSITE" id="PS50994"/>
    </source>
</evidence>
<dbReference type="PANTHER" id="PTHR35046:SF21">
    <property type="entry name" value="RETROTRANSPOSON GAG DOMAIN-CONTAINING PROTEIN-RELATED"/>
    <property type="match status" value="1"/>
</dbReference>
<dbReference type="Gene3D" id="2.40.70.10">
    <property type="entry name" value="Acid Proteases"/>
    <property type="match status" value="1"/>
</dbReference>
<accession>A0AAD8X5R1</accession>
<organism evidence="3 4">
    <name type="scientific">Lolium multiflorum</name>
    <name type="common">Italian ryegrass</name>
    <name type="synonym">Lolium perenne subsp. multiflorum</name>
    <dbReference type="NCBI Taxonomy" id="4521"/>
    <lineage>
        <taxon>Eukaryota</taxon>
        <taxon>Viridiplantae</taxon>
        <taxon>Streptophyta</taxon>
        <taxon>Embryophyta</taxon>
        <taxon>Tracheophyta</taxon>
        <taxon>Spermatophyta</taxon>
        <taxon>Magnoliopsida</taxon>
        <taxon>Liliopsida</taxon>
        <taxon>Poales</taxon>
        <taxon>Poaceae</taxon>
        <taxon>BOP clade</taxon>
        <taxon>Pooideae</taxon>
        <taxon>Poodae</taxon>
        <taxon>Poeae</taxon>
        <taxon>Poeae Chloroplast Group 2 (Poeae type)</taxon>
        <taxon>Loliodinae</taxon>
        <taxon>Loliinae</taxon>
        <taxon>Lolium</taxon>
    </lineage>
</organism>
<dbReference type="PROSITE" id="PS50994">
    <property type="entry name" value="INTEGRASE"/>
    <property type="match status" value="1"/>
</dbReference>
<reference evidence="3" key="1">
    <citation type="submission" date="2023-07" db="EMBL/GenBank/DDBJ databases">
        <title>A chromosome-level genome assembly of Lolium multiflorum.</title>
        <authorList>
            <person name="Chen Y."/>
            <person name="Copetti D."/>
            <person name="Kolliker R."/>
            <person name="Studer B."/>
        </authorList>
    </citation>
    <scope>NUCLEOTIDE SEQUENCE</scope>
    <source>
        <strain evidence="3">02402/16</strain>
        <tissue evidence="3">Leaf</tissue>
    </source>
</reference>
<dbReference type="InterPro" id="IPR012337">
    <property type="entry name" value="RNaseH-like_sf"/>
</dbReference>
<dbReference type="GO" id="GO:0003676">
    <property type="term" value="F:nucleic acid binding"/>
    <property type="evidence" value="ECO:0007669"/>
    <property type="project" value="InterPro"/>
</dbReference>
<evidence type="ECO:0000313" key="4">
    <source>
        <dbReference type="Proteomes" id="UP001231189"/>
    </source>
</evidence>
<dbReference type="CDD" id="cd00303">
    <property type="entry name" value="retropepsin_like"/>
    <property type="match status" value="1"/>
</dbReference>
<gene>
    <name evidence="3" type="ORF">QYE76_013272</name>
</gene>
<evidence type="ECO:0000256" key="1">
    <source>
        <dbReference type="SAM" id="MobiDB-lite"/>
    </source>
</evidence>